<evidence type="ECO:0000313" key="3">
    <source>
        <dbReference type="Proteomes" id="UP000886885"/>
    </source>
</evidence>
<dbReference type="AlphaFoldDB" id="A0A8X8BZ79"/>
<reference evidence="2" key="1">
    <citation type="journal article" date="2020" name="bioRxiv">
        <title>Hybrid origin of Populus tomentosa Carr. identified through genome sequencing and phylogenomic analysis.</title>
        <authorList>
            <person name="An X."/>
            <person name="Gao K."/>
            <person name="Chen Z."/>
            <person name="Li J."/>
            <person name="Yang X."/>
            <person name="Yang X."/>
            <person name="Zhou J."/>
            <person name="Guo T."/>
            <person name="Zhao T."/>
            <person name="Huang S."/>
            <person name="Miao D."/>
            <person name="Khan W.U."/>
            <person name="Rao P."/>
            <person name="Ye M."/>
            <person name="Lei B."/>
            <person name="Liao W."/>
            <person name="Wang J."/>
            <person name="Ji L."/>
            <person name="Li Y."/>
            <person name="Guo B."/>
            <person name="Mustafa N.S."/>
            <person name="Li S."/>
            <person name="Yun Q."/>
            <person name="Keller S.R."/>
            <person name="Mao J."/>
            <person name="Zhang R."/>
            <person name="Strauss S.H."/>
        </authorList>
    </citation>
    <scope>NUCLEOTIDE SEQUENCE</scope>
    <source>
        <strain evidence="2">GM15</strain>
        <tissue evidence="2">Leaf</tissue>
    </source>
</reference>
<dbReference type="OrthoDB" id="158357at2759"/>
<evidence type="ECO:0000256" key="1">
    <source>
        <dbReference type="SAM" id="MobiDB-lite"/>
    </source>
</evidence>
<gene>
    <name evidence="2" type="ORF">POTOM_060044</name>
</gene>
<keyword evidence="3" id="KW-1185">Reference proteome</keyword>
<feature type="compositionally biased region" description="Polar residues" evidence="1">
    <location>
        <begin position="254"/>
        <end position="266"/>
    </location>
</feature>
<proteinExistence type="predicted"/>
<organism evidence="2 3">
    <name type="scientific">Populus tomentosa</name>
    <name type="common">Chinese white poplar</name>
    <dbReference type="NCBI Taxonomy" id="118781"/>
    <lineage>
        <taxon>Eukaryota</taxon>
        <taxon>Viridiplantae</taxon>
        <taxon>Streptophyta</taxon>
        <taxon>Embryophyta</taxon>
        <taxon>Tracheophyta</taxon>
        <taxon>Spermatophyta</taxon>
        <taxon>Magnoliopsida</taxon>
        <taxon>eudicotyledons</taxon>
        <taxon>Gunneridae</taxon>
        <taxon>Pentapetalae</taxon>
        <taxon>rosids</taxon>
        <taxon>fabids</taxon>
        <taxon>Malpighiales</taxon>
        <taxon>Salicaceae</taxon>
        <taxon>Saliceae</taxon>
        <taxon>Populus</taxon>
    </lineage>
</organism>
<name>A0A8X8BZ79_POPTO</name>
<accession>A0A8X8BZ79</accession>
<feature type="region of interest" description="Disordered" evidence="1">
    <location>
        <begin position="135"/>
        <end position="279"/>
    </location>
</feature>
<evidence type="ECO:0000313" key="2">
    <source>
        <dbReference type="EMBL" id="KAG6736999.1"/>
    </source>
</evidence>
<protein>
    <submittedName>
        <fullName evidence="2">Uncharacterized protein</fullName>
    </submittedName>
</protein>
<dbReference type="EMBL" id="JAAWWB010000308">
    <property type="protein sequence ID" value="KAG6736999.1"/>
    <property type="molecule type" value="Genomic_DNA"/>
</dbReference>
<comment type="caution">
    <text evidence="2">The sequence shown here is derived from an EMBL/GenBank/DDBJ whole genome shotgun (WGS) entry which is preliminary data.</text>
</comment>
<feature type="compositionally biased region" description="Basic and acidic residues" evidence="1">
    <location>
        <begin position="239"/>
        <end position="251"/>
    </location>
</feature>
<sequence length="279" mass="30451">MVMTMTVVDSQAFFIANPHLPLLSRIDLTTCHKSLGEQDLMLLLLIVFSRCVEISSGSRSDKEVEDIIVDFVAGVFCAKCTTNSVPVPSSDPRTVQEDLEKIRIPNLDLSSSPSAASFISTRSCGTANSSSITGGSLPYMVRPNQQAQHSSRLSPPQATELETSSDKQGEVESGRCKDPVADIEYRSPDGYAFSVNSARSDDDDDEYGAYRSDSETRHSPQVNDYYRQVEFDDMSNDGGSRKAHLDGETIEPKSLSSSPIRHSFGSTEFGRNATAKEKG</sequence>
<feature type="compositionally biased region" description="Polar residues" evidence="1">
    <location>
        <begin position="143"/>
        <end position="162"/>
    </location>
</feature>
<dbReference type="Proteomes" id="UP000886885">
    <property type="component" value="Unassembled WGS sequence"/>
</dbReference>
<feature type="compositionally biased region" description="Basic and acidic residues" evidence="1">
    <location>
        <begin position="164"/>
        <end position="187"/>
    </location>
</feature>